<dbReference type="SUPFAM" id="SSF51735">
    <property type="entry name" value="NAD(P)-binding Rossmann-fold domains"/>
    <property type="match status" value="1"/>
</dbReference>
<name>A0A437QVF0_9PROT</name>
<dbReference type="InterPro" id="IPR036291">
    <property type="entry name" value="NAD(P)-bd_dom_sf"/>
</dbReference>
<evidence type="ECO:0000313" key="7">
    <source>
        <dbReference type="Proteomes" id="UP000287447"/>
    </source>
</evidence>
<sequence>MPREFNSILITGASSGLGEALALAAAARGRTLWLTGRNEIRLNTVAQECRSKGANVTATVLDVMDRGAMASFVEQADDVQPLDLVIANAGISGGTGGGGESDDQAREIFDINVTGVLNTIHPALERMRPRKNGQIAVMSSLAALRGFPGAPAYSASKASVKVYAEALRGALAGDGIGVSAICPGFVKSRMTAANNFPMPFLMEADKAAQIILDGLRKNRTVIAFPWPMYLAVSFLSILPPALTVRLLSRLPAKD</sequence>
<dbReference type="Gene3D" id="3.40.50.720">
    <property type="entry name" value="NAD(P)-binding Rossmann-like Domain"/>
    <property type="match status" value="1"/>
</dbReference>
<evidence type="ECO:0000259" key="5">
    <source>
        <dbReference type="SMART" id="SM00822"/>
    </source>
</evidence>
<evidence type="ECO:0000313" key="6">
    <source>
        <dbReference type="EMBL" id="RVU38475.1"/>
    </source>
</evidence>
<dbReference type="PRINTS" id="PR00081">
    <property type="entry name" value="GDHRDH"/>
</dbReference>
<evidence type="ECO:0000256" key="4">
    <source>
        <dbReference type="SAM" id="Phobius"/>
    </source>
</evidence>
<organism evidence="6 7">
    <name type="scientific">Hwanghaeella grinnelliae</name>
    <dbReference type="NCBI Taxonomy" id="2500179"/>
    <lineage>
        <taxon>Bacteria</taxon>
        <taxon>Pseudomonadati</taxon>
        <taxon>Pseudomonadota</taxon>
        <taxon>Alphaproteobacteria</taxon>
        <taxon>Rhodospirillales</taxon>
        <taxon>Rhodospirillaceae</taxon>
        <taxon>Hwanghaeella</taxon>
    </lineage>
</organism>
<dbReference type="GO" id="GO:0016491">
    <property type="term" value="F:oxidoreductase activity"/>
    <property type="evidence" value="ECO:0007669"/>
    <property type="project" value="UniProtKB-KW"/>
</dbReference>
<dbReference type="EMBL" id="SADE01000001">
    <property type="protein sequence ID" value="RVU38475.1"/>
    <property type="molecule type" value="Genomic_DNA"/>
</dbReference>
<dbReference type="AlphaFoldDB" id="A0A437QVF0"/>
<dbReference type="Proteomes" id="UP000287447">
    <property type="component" value="Unassembled WGS sequence"/>
</dbReference>
<feature type="domain" description="Ketoreductase" evidence="5">
    <location>
        <begin position="6"/>
        <end position="189"/>
    </location>
</feature>
<dbReference type="PRINTS" id="PR00080">
    <property type="entry name" value="SDRFAMILY"/>
</dbReference>
<dbReference type="SMART" id="SM00822">
    <property type="entry name" value="PKS_KR"/>
    <property type="match status" value="1"/>
</dbReference>
<protein>
    <submittedName>
        <fullName evidence="6">SDR family NAD(P)-dependent oxidoreductase</fullName>
    </submittedName>
</protein>
<dbReference type="PANTHER" id="PTHR44196:SF1">
    <property type="entry name" value="DEHYDROGENASE_REDUCTASE SDR FAMILY MEMBER 7B"/>
    <property type="match status" value="1"/>
</dbReference>
<reference evidence="7" key="1">
    <citation type="submission" date="2019-01" db="EMBL/GenBank/DDBJ databases">
        <title>Gri0909 isolated from a small marine red alga.</title>
        <authorList>
            <person name="Kim J."/>
            <person name="Jeong S.E."/>
            <person name="Jeon C.O."/>
        </authorList>
    </citation>
    <scope>NUCLEOTIDE SEQUENCE [LARGE SCALE GENOMIC DNA]</scope>
    <source>
        <strain evidence="7">Gri0909</strain>
    </source>
</reference>
<keyword evidence="4" id="KW-0472">Membrane</keyword>
<gene>
    <name evidence="6" type="ORF">EOI86_04105</name>
</gene>
<dbReference type="RefSeq" id="WP_127763846.1">
    <property type="nucleotide sequence ID" value="NZ_SADE01000001.1"/>
</dbReference>
<feature type="transmembrane region" description="Helical" evidence="4">
    <location>
        <begin position="226"/>
        <end position="247"/>
    </location>
</feature>
<dbReference type="Pfam" id="PF00106">
    <property type="entry name" value="adh_short"/>
    <property type="match status" value="1"/>
</dbReference>
<dbReference type="GO" id="GO:0016020">
    <property type="term" value="C:membrane"/>
    <property type="evidence" value="ECO:0007669"/>
    <property type="project" value="TreeGrafter"/>
</dbReference>
<keyword evidence="4" id="KW-0812">Transmembrane</keyword>
<dbReference type="OrthoDB" id="335726at2"/>
<keyword evidence="4" id="KW-1133">Transmembrane helix</keyword>
<comment type="similarity">
    <text evidence="1 3">Belongs to the short-chain dehydrogenases/reductases (SDR) family.</text>
</comment>
<keyword evidence="7" id="KW-1185">Reference proteome</keyword>
<evidence type="ECO:0000256" key="3">
    <source>
        <dbReference type="RuleBase" id="RU000363"/>
    </source>
</evidence>
<dbReference type="PANTHER" id="PTHR44196">
    <property type="entry name" value="DEHYDROGENASE/REDUCTASE SDR FAMILY MEMBER 7B"/>
    <property type="match status" value="1"/>
</dbReference>
<keyword evidence="2" id="KW-0560">Oxidoreductase</keyword>
<comment type="caution">
    <text evidence="6">The sequence shown here is derived from an EMBL/GenBank/DDBJ whole genome shotgun (WGS) entry which is preliminary data.</text>
</comment>
<dbReference type="InterPro" id="IPR002347">
    <property type="entry name" value="SDR_fam"/>
</dbReference>
<dbReference type="InterPro" id="IPR057326">
    <property type="entry name" value="KR_dom"/>
</dbReference>
<proteinExistence type="inferred from homology"/>
<evidence type="ECO:0000256" key="2">
    <source>
        <dbReference type="ARBA" id="ARBA00023002"/>
    </source>
</evidence>
<evidence type="ECO:0000256" key="1">
    <source>
        <dbReference type="ARBA" id="ARBA00006484"/>
    </source>
</evidence>
<dbReference type="PROSITE" id="PS00061">
    <property type="entry name" value="ADH_SHORT"/>
    <property type="match status" value="1"/>
</dbReference>
<accession>A0A437QVF0</accession>
<dbReference type="InterPro" id="IPR020904">
    <property type="entry name" value="Sc_DH/Rdtase_CS"/>
</dbReference>